<keyword evidence="5" id="KW-0460">Magnesium</keyword>
<evidence type="ECO:0000313" key="9">
    <source>
        <dbReference type="EMBL" id="NMH64169.1"/>
    </source>
</evidence>
<dbReference type="CDD" id="cd03426">
    <property type="entry name" value="NUDIX_CoAse_Nudt7"/>
    <property type="match status" value="1"/>
</dbReference>
<dbReference type="GO" id="GO:0010945">
    <property type="term" value="F:coenzyme A diphosphatase activity"/>
    <property type="evidence" value="ECO:0007669"/>
    <property type="project" value="InterPro"/>
</dbReference>
<dbReference type="Gene3D" id="3.90.79.10">
    <property type="entry name" value="Nucleoside Triphosphate Pyrophosphohydrolase"/>
    <property type="match status" value="1"/>
</dbReference>
<organism evidence="9 10">
    <name type="scientific">Shewanella salipaludis</name>
    <dbReference type="NCBI Taxonomy" id="2723052"/>
    <lineage>
        <taxon>Bacteria</taxon>
        <taxon>Pseudomonadati</taxon>
        <taxon>Pseudomonadota</taxon>
        <taxon>Gammaproteobacteria</taxon>
        <taxon>Alteromonadales</taxon>
        <taxon>Shewanellaceae</taxon>
        <taxon>Shewanella</taxon>
    </lineage>
</organism>
<dbReference type="AlphaFoldDB" id="A0A972FZ10"/>
<keyword evidence="4" id="KW-0378">Hydrolase</keyword>
<keyword evidence="7" id="KW-1133">Transmembrane helix</keyword>
<dbReference type="Proteomes" id="UP000737113">
    <property type="component" value="Unassembled WGS sequence"/>
</dbReference>
<feature type="transmembrane region" description="Helical" evidence="7">
    <location>
        <begin position="159"/>
        <end position="180"/>
    </location>
</feature>
<keyword evidence="7" id="KW-0812">Transmembrane</keyword>
<dbReference type="EMBL" id="JAAXYH010000002">
    <property type="protein sequence ID" value="NMH64169.1"/>
    <property type="molecule type" value="Genomic_DNA"/>
</dbReference>
<evidence type="ECO:0000256" key="2">
    <source>
        <dbReference type="ARBA" id="ARBA00001946"/>
    </source>
</evidence>
<sequence>MDQTEFRLRYSLHPLSPPLATPHGAGLRKAAVLVALADIEGELQLVLTRRPLHLRAHPGQISFPGGKVEAGDADDTATALREAEEEIGLHPANVEVLGQLPAHKTITGFEITPVVGLVRDAFEPRLDPGEVAEYFTLPLSFVIDPMNRHKRQFLRNGRYYTVVFIPFGTKFIWGATAAIIDILCRQLGVPTYQPQGRRQTNRFK</sequence>
<dbReference type="GO" id="GO:0046872">
    <property type="term" value="F:metal ion binding"/>
    <property type="evidence" value="ECO:0007669"/>
    <property type="project" value="UniProtKB-KW"/>
</dbReference>
<dbReference type="NCBIfam" id="NF007980">
    <property type="entry name" value="PRK10707.1"/>
    <property type="match status" value="1"/>
</dbReference>
<dbReference type="PANTHER" id="PTHR12992:SF11">
    <property type="entry name" value="MITOCHONDRIAL COENZYME A DIPHOSPHATASE NUDT8"/>
    <property type="match status" value="1"/>
</dbReference>
<keyword evidence="7" id="KW-0472">Membrane</keyword>
<feature type="domain" description="Nudix hydrolase" evidence="8">
    <location>
        <begin position="27"/>
        <end position="159"/>
    </location>
</feature>
<evidence type="ECO:0000256" key="1">
    <source>
        <dbReference type="ARBA" id="ARBA00001936"/>
    </source>
</evidence>
<comment type="caution">
    <text evidence="9">The sequence shown here is derived from an EMBL/GenBank/DDBJ whole genome shotgun (WGS) entry which is preliminary data.</text>
</comment>
<dbReference type="SUPFAM" id="SSF55811">
    <property type="entry name" value="Nudix"/>
    <property type="match status" value="1"/>
</dbReference>
<dbReference type="InterPro" id="IPR015797">
    <property type="entry name" value="NUDIX_hydrolase-like_dom_sf"/>
</dbReference>
<keyword evidence="10" id="KW-1185">Reference proteome</keyword>
<reference evidence="9" key="1">
    <citation type="submission" date="2020-04" db="EMBL/GenBank/DDBJ databases">
        <title>Description of Shewanella salipaludis sp. nov., isolated from a salt marsh.</title>
        <authorList>
            <person name="Park S."/>
            <person name="Yoon J.-H."/>
        </authorList>
    </citation>
    <scope>NUCLEOTIDE SEQUENCE</scope>
    <source>
        <strain evidence="9">SHSM-M6</strain>
    </source>
</reference>
<dbReference type="RefSeq" id="WP_169562865.1">
    <property type="nucleotide sequence ID" value="NZ_JAAXYH010000002.1"/>
</dbReference>
<dbReference type="Pfam" id="PF00293">
    <property type="entry name" value="NUDIX"/>
    <property type="match status" value="1"/>
</dbReference>
<dbReference type="InterPro" id="IPR000086">
    <property type="entry name" value="NUDIX_hydrolase_dom"/>
</dbReference>
<evidence type="ECO:0000256" key="5">
    <source>
        <dbReference type="ARBA" id="ARBA00022842"/>
    </source>
</evidence>
<accession>A0A972FZ10</accession>
<comment type="cofactor">
    <cofactor evidence="2">
        <name>Mg(2+)</name>
        <dbReference type="ChEBI" id="CHEBI:18420"/>
    </cofactor>
</comment>
<evidence type="ECO:0000313" key="10">
    <source>
        <dbReference type="Proteomes" id="UP000737113"/>
    </source>
</evidence>
<dbReference type="PANTHER" id="PTHR12992">
    <property type="entry name" value="NUDIX HYDROLASE"/>
    <property type="match status" value="1"/>
</dbReference>
<proteinExistence type="predicted"/>
<comment type="cofactor">
    <cofactor evidence="1">
        <name>Mn(2+)</name>
        <dbReference type="ChEBI" id="CHEBI:29035"/>
    </cofactor>
</comment>
<dbReference type="InterPro" id="IPR045121">
    <property type="entry name" value="CoAse"/>
</dbReference>
<evidence type="ECO:0000256" key="4">
    <source>
        <dbReference type="ARBA" id="ARBA00022801"/>
    </source>
</evidence>
<gene>
    <name evidence="9" type="ORF">HC757_03125</name>
</gene>
<evidence type="ECO:0000256" key="6">
    <source>
        <dbReference type="ARBA" id="ARBA00023211"/>
    </source>
</evidence>
<keyword evidence="3" id="KW-0479">Metal-binding</keyword>
<protein>
    <submittedName>
        <fullName evidence="9">CoA pyrophosphatase</fullName>
    </submittedName>
</protein>
<dbReference type="PROSITE" id="PS51462">
    <property type="entry name" value="NUDIX"/>
    <property type="match status" value="1"/>
</dbReference>
<evidence type="ECO:0000256" key="3">
    <source>
        <dbReference type="ARBA" id="ARBA00022723"/>
    </source>
</evidence>
<name>A0A972FZ10_9GAMM</name>
<evidence type="ECO:0000256" key="7">
    <source>
        <dbReference type="SAM" id="Phobius"/>
    </source>
</evidence>
<keyword evidence="6" id="KW-0464">Manganese</keyword>
<evidence type="ECO:0000259" key="8">
    <source>
        <dbReference type="PROSITE" id="PS51462"/>
    </source>
</evidence>